<evidence type="ECO:0000313" key="10">
    <source>
        <dbReference type="Proteomes" id="UP000460881"/>
    </source>
</evidence>
<dbReference type="EMBL" id="WDQK01000025">
    <property type="protein sequence ID" value="KAB7393783.1"/>
    <property type="molecule type" value="Genomic_DNA"/>
</dbReference>
<proteinExistence type="predicted"/>
<sequence>MLQPNGMIAPGLPCGRAGRNHDNITLYSCDRPSPYCSRARICPGTGVNRLTFAPGQKSLSRYAISGHFREPGQDNPQSPHTPTNRIGGIQPIPKSTYCPGSHVERLTCKPGQRELSRYAKNTRFRKPGQ</sequence>
<evidence type="ECO:0000256" key="1">
    <source>
        <dbReference type="SAM" id="MobiDB-lite"/>
    </source>
</evidence>
<feature type="region of interest" description="Disordered" evidence="1">
    <location>
        <begin position="109"/>
        <end position="129"/>
    </location>
</feature>
<dbReference type="Proteomes" id="UP000466472">
    <property type="component" value="Unassembled WGS sequence"/>
</dbReference>
<dbReference type="EMBL" id="WXDR01000001">
    <property type="protein sequence ID" value="MZU07614.1"/>
    <property type="molecule type" value="Genomic_DNA"/>
</dbReference>
<feature type="compositionally biased region" description="Basic residues" evidence="1">
    <location>
        <begin position="120"/>
        <end position="129"/>
    </location>
</feature>
<comment type="caution">
    <text evidence="2">The sequence shown here is derived from an EMBL/GenBank/DDBJ whole genome shotgun (WGS) entry which is preliminary data.</text>
</comment>
<evidence type="ECO:0000313" key="4">
    <source>
        <dbReference type="EMBL" id="KAB7393783.1"/>
    </source>
</evidence>
<reference evidence="7 8" key="1">
    <citation type="submission" date="2018-08" db="EMBL/GenBank/DDBJ databases">
        <title>A genome reference for cultivated species of the human gut microbiota.</title>
        <authorList>
            <person name="Zou Y."/>
            <person name="Xue W."/>
            <person name="Luo G."/>
        </authorList>
    </citation>
    <scope>NUCLEOTIDE SEQUENCE [LARGE SCALE GENOMIC DNA]</scope>
    <source>
        <strain evidence="7 8">TF08-4AC</strain>
    </source>
</reference>
<dbReference type="AlphaFoldDB" id="A0A151C904"/>
<evidence type="ECO:0000313" key="5">
    <source>
        <dbReference type="EMBL" id="MZR87892.1"/>
    </source>
</evidence>
<feature type="compositionally biased region" description="Polar residues" evidence="1">
    <location>
        <begin position="74"/>
        <end position="84"/>
    </location>
</feature>
<evidence type="ECO:0000313" key="11">
    <source>
        <dbReference type="Proteomes" id="UP000466472"/>
    </source>
</evidence>
<dbReference type="Proteomes" id="UP000430971">
    <property type="component" value="Unassembled WGS sequence"/>
</dbReference>
<evidence type="ECO:0000313" key="12">
    <source>
        <dbReference type="Proteomes" id="UP000468842"/>
    </source>
</evidence>
<dbReference type="Proteomes" id="UP000460881">
    <property type="component" value="Unassembled WGS sequence"/>
</dbReference>
<dbReference type="Proteomes" id="UP000468842">
    <property type="component" value="Unassembled WGS sequence"/>
</dbReference>
<dbReference type="EMBL" id="WDRM01000001">
    <property type="protein sequence ID" value="KAB7340647.1"/>
    <property type="molecule type" value="Genomic_DNA"/>
</dbReference>
<name>A0A151C904_BIFLN</name>
<dbReference type="EMBL" id="WXEF01000001">
    <property type="protein sequence ID" value="MZR87892.1"/>
    <property type="molecule type" value="Genomic_DNA"/>
</dbReference>
<evidence type="ECO:0000313" key="2">
    <source>
        <dbReference type="EMBL" id="KAB7340647.1"/>
    </source>
</evidence>
<gene>
    <name evidence="7" type="ORF">DXC85_09545</name>
    <name evidence="4" type="ORF">GBB40_09290</name>
    <name evidence="3" type="ORF">GBB63_00205</name>
    <name evidence="2" type="ORF">GBB73_00205</name>
    <name evidence="5" type="ORF">GT999_00910</name>
    <name evidence="6" type="ORF">GUA24_00915</name>
</gene>
<dbReference type="Proteomes" id="UP000261186">
    <property type="component" value="Unassembled WGS sequence"/>
</dbReference>
<reference evidence="9 10" key="2">
    <citation type="journal article" date="2019" name="Nat. Med.">
        <title>A library of human gut bacterial isolates paired with longitudinal multiomics data enables mechanistic microbiome research.</title>
        <authorList>
            <person name="Poyet M."/>
            <person name="Groussin M."/>
            <person name="Gibbons S.M."/>
            <person name="Avila-Pacheco J."/>
            <person name="Jiang X."/>
            <person name="Kearney S.M."/>
            <person name="Perrotta A.R."/>
            <person name="Berdy B."/>
            <person name="Zhao S."/>
            <person name="Lieberman T.D."/>
            <person name="Swanson P.K."/>
            <person name="Smith M."/>
            <person name="Roesemann S."/>
            <person name="Alexander J.E."/>
            <person name="Rich S.A."/>
            <person name="Livny J."/>
            <person name="Vlamakis H."/>
            <person name="Clish C."/>
            <person name="Bullock K."/>
            <person name="Deik A."/>
            <person name="Scott J."/>
            <person name="Pierce K.A."/>
            <person name="Xavier R.J."/>
            <person name="Alm E.J."/>
        </authorList>
    </citation>
    <scope>NUCLEOTIDE SEQUENCE [LARGE SCALE GENOMIC DNA]</scope>
    <source>
        <strain evidence="4 12">BIOML-A37</strain>
        <strain evidence="5 11">BIOML-A395</strain>
        <strain evidence="6">BIOML-A409</strain>
        <strain evidence="3 10">BIOML-A55</strain>
        <strain evidence="2 9">BIOML-A65</strain>
    </source>
</reference>
<dbReference type="EMBL" id="WDRC01000001">
    <property type="protein sequence ID" value="KAB7361278.1"/>
    <property type="molecule type" value="Genomic_DNA"/>
</dbReference>
<evidence type="ECO:0000313" key="3">
    <source>
        <dbReference type="EMBL" id="KAB7361278.1"/>
    </source>
</evidence>
<dbReference type="Proteomes" id="UP000638311">
    <property type="component" value="Unassembled WGS sequence"/>
</dbReference>
<evidence type="ECO:0000313" key="9">
    <source>
        <dbReference type="Proteomes" id="UP000430971"/>
    </source>
</evidence>
<protein>
    <submittedName>
        <fullName evidence="2">Uncharacterized protein</fullName>
    </submittedName>
</protein>
<feature type="region of interest" description="Disordered" evidence="1">
    <location>
        <begin position="66"/>
        <end position="95"/>
    </location>
</feature>
<evidence type="ECO:0000313" key="8">
    <source>
        <dbReference type="Proteomes" id="UP000261186"/>
    </source>
</evidence>
<evidence type="ECO:0000313" key="7">
    <source>
        <dbReference type="EMBL" id="RGL01691.1"/>
    </source>
</evidence>
<evidence type="ECO:0000313" key="6">
    <source>
        <dbReference type="EMBL" id="MZU07614.1"/>
    </source>
</evidence>
<dbReference type="EMBL" id="QSRH01000012">
    <property type="protein sequence ID" value="RGL01691.1"/>
    <property type="molecule type" value="Genomic_DNA"/>
</dbReference>
<organism evidence="2 9">
    <name type="scientific">Bifidobacterium longum</name>
    <dbReference type="NCBI Taxonomy" id="216816"/>
    <lineage>
        <taxon>Bacteria</taxon>
        <taxon>Bacillati</taxon>
        <taxon>Actinomycetota</taxon>
        <taxon>Actinomycetes</taxon>
        <taxon>Bifidobacteriales</taxon>
        <taxon>Bifidobacteriaceae</taxon>
        <taxon>Bifidobacterium</taxon>
    </lineage>
</organism>
<accession>A0A151C904</accession>